<dbReference type="PANTHER" id="PTHR30419">
    <property type="entry name" value="HTH-TYPE TRANSCRIPTIONAL REGULATOR YBHD"/>
    <property type="match status" value="1"/>
</dbReference>
<dbReference type="CDD" id="cd05466">
    <property type="entry name" value="PBP2_LTTR_substrate"/>
    <property type="match status" value="1"/>
</dbReference>
<dbReference type="Pfam" id="PF00126">
    <property type="entry name" value="HTH_1"/>
    <property type="match status" value="1"/>
</dbReference>
<evidence type="ECO:0000256" key="1">
    <source>
        <dbReference type="ARBA" id="ARBA00009437"/>
    </source>
</evidence>
<sequence>MELRQLQCFYETAKLKSFTKASEKLFIAQPAVSMAIKKLENEIGVKLFHRHDRAVRLTVEGERFLIHVEKVFDQLEEARLEMEELRGLERGEVKLGLPSMMGSFYFPNIIVAFKKSYPQLNISIVEDGTKQIQTHIENDEIDMGVIVLEEMTADLEAIPIIEEEMVVCVPKSHQLAKQTEITYEQLADEPLVLFKEGYFQRDLVINHIHESGLTPTIAFETNQISLTKSLTRKGLGVTLFLKMVIQDDTDLVPLSLVPPITLSLGLAWKKKTYLSKANKAFVDFVENEKWN</sequence>
<evidence type="ECO:0000256" key="4">
    <source>
        <dbReference type="ARBA" id="ARBA00023163"/>
    </source>
</evidence>
<dbReference type="Gene3D" id="1.10.10.10">
    <property type="entry name" value="Winged helix-like DNA-binding domain superfamily/Winged helix DNA-binding domain"/>
    <property type="match status" value="1"/>
</dbReference>
<proteinExistence type="inferred from homology"/>
<keyword evidence="2" id="KW-0805">Transcription regulation</keyword>
<dbReference type="OrthoDB" id="9803735at2"/>
<keyword evidence="4" id="KW-0804">Transcription</keyword>
<evidence type="ECO:0000256" key="2">
    <source>
        <dbReference type="ARBA" id="ARBA00023015"/>
    </source>
</evidence>
<evidence type="ECO:0000259" key="5">
    <source>
        <dbReference type="PROSITE" id="PS50931"/>
    </source>
</evidence>
<evidence type="ECO:0000313" key="7">
    <source>
        <dbReference type="Proteomes" id="UP000180098"/>
    </source>
</evidence>
<dbReference type="PANTHER" id="PTHR30419:SF8">
    <property type="entry name" value="NITROGEN ASSIMILATION TRANSCRIPTIONAL ACTIVATOR-RELATED"/>
    <property type="match status" value="1"/>
</dbReference>
<keyword evidence="7" id="KW-1185">Reference proteome</keyword>
<dbReference type="InterPro" id="IPR036388">
    <property type="entry name" value="WH-like_DNA-bd_sf"/>
</dbReference>
<dbReference type="Proteomes" id="UP000180098">
    <property type="component" value="Unassembled WGS sequence"/>
</dbReference>
<reference evidence="6 7" key="1">
    <citation type="submission" date="2016-10" db="EMBL/GenBank/DDBJ databases">
        <title>Draft genome sequences of four alkaliphilic bacteria belonging to the Anaerobacillus genus.</title>
        <authorList>
            <person name="Bassil N.M."/>
            <person name="Lloyd J.R."/>
        </authorList>
    </citation>
    <scope>NUCLEOTIDE SEQUENCE [LARGE SCALE GENOMIC DNA]</scope>
    <source>
        <strain evidence="6 7">DSM 15340</strain>
    </source>
</reference>
<dbReference type="GO" id="GO:0003700">
    <property type="term" value="F:DNA-binding transcription factor activity"/>
    <property type="evidence" value="ECO:0007669"/>
    <property type="project" value="InterPro"/>
</dbReference>
<dbReference type="EMBL" id="MLQQ01000001">
    <property type="protein sequence ID" value="OIJ15676.1"/>
    <property type="molecule type" value="Genomic_DNA"/>
</dbReference>
<dbReference type="InterPro" id="IPR050950">
    <property type="entry name" value="HTH-type_LysR_regulators"/>
</dbReference>
<dbReference type="PROSITE" id="PS50931">
    <property type="entry name" value="HTH_LYSR"/>
    <property type="match status" value="1"/>
</dbReference>
<organism evidence="6 7">
    <name type="scientific">Anaerobacillus arseniciselenatis</name>
    <dbReference type="NCBI Taxonomy" id="85682"/>
    <lineage>
        <taxon>Bacteria</taxon>
        <taxon>Bacillati</taxon>
        <taxon>Bacillota</taxon>
        <taxon>Bacilli</taxon>
        <taxon>Bacillales</taxon>
        <taxon>Bacillaceae</taxon>
        <taxon>Anaerobacillus</taxon>
    </lineage>
</organism>
<dbReference type="AlphaFoldDB" id="A0A1S2LTI5"/>
<dbReference type="InterPro" id="IPR036390">
    <property type="entry name" value="WH_DNA-bd_sf"/>
</dbReference>
<name>A0A1S2LTI5_9BACI</name>
<dbReference type="Pfam" id="PF03466">
    <property type="entry name" value="LysR_substrate"/>
    <property type="match status" value="1"/>
</dbReference>
<dbReference type="GO" id="GO:0005829">
    <property type="term" value="C:cytosol"/>
    <property type="evidence" value="ECO:0007669"/>
    <property type="project" value="TreeGrafter"/>
</dbReference>
<dbReference type="GO" id="GO:0003677">
    <property type="term" value="F:DNA binding"/>
    <property type="evidence" value="ECO:0007669"/>
    <property type="project" value="UniProtKB-KW"/>
</dbReference>
<comment type="caution">
    <text evidence="6">The sequence shown here is derived from an EMBL/GenBank/DDBJ whole genome shotgun (WGS) entry which is preliminary data.</text>
</comment>
<dbReference type="FunFam" id="1.10.10.10:FF:000001">
    <property type="entry name" value="LysR family transcriptional regulator"/>
    <property type="match status" value="1"/>
</dbReference>
<evidence type="ECO:0000256" key="3">
    <source>
        <dbReference type="ARBA" id="ARBA00023125"/>
    </source>
</evidence>
<dbReference type="Gene3D" id="3.40.190.290">
    <property type="match status" value="1"/>
</dbReference>
<accession>A0A1S2LTI5</accession>
<dbReference type="InterPro" id="IPR005119">
    <property type="entry name" value="LysR_subst-bd"/>
</dbReference>
<evidence type="ECO:0000313" key="6">
    <source>
        <dbReference type="EMBL" id="OIJ15676.1"/>
    </source>
</evidence>
<dbReference type="InterPro" id="IPR000847">
    <property type="entry name" value="LysR_HTH_N"/>
</dbReference>
<comment type="similarity">
    <text evidence="1">Belongs to the LysR transcriptional regulatory family.</text>
</comment>
<gene>
    <name evidence="6" type="ORF">BKP35_01385</name>
</gene>
<feature type="domain" description="HTH lysR-type" evidence="5">
    <location>
        <begin position="1"/>
        <end position="58"/>
    </location>
</feature>
<dbReference type="RefSeq" id="WP_071311601.1">
    <property type="nucleotide sequence ID" value="NZ_MLQQ01000001.1"/>
</dbReference>
<dbReference type="SUPFAM" id="SSF46785">
    <property type="entry name" value="Winged helix' DNA-binding domain"/>
    <property type="match status" value="1"/>
</dbReference>
<dbReference type="PRINTS" id="PR00039">
    <property type="entry name" value="HTHLYSR"/>
</dbReference>
<dbReference type="SUPFAM" id="SSF53850">
    <property type="entry name" value="Periplasmic binding protein-like II"/>
    <property type="match status" value="1"/>
</dbReference>
<protein>
    <submittedName>
        <fullName evidence="6">LysR family transcriptional regulator</fullName>
    </submittedName>
</protein>
<keyword evidence="3" id="KW-0238">DNA-binding</keyword>